<comment type="caution">
    <text evidence="7">The sequence shown here is derived from an EMBL/GenBank/DDBJ whole genome shotgun (WGS) entry which is preliminary data.</text>
</comment>
<evidence type="ECO:0000256" key="2">
    <source>
        <dbReference type="ARBA" id="ARBA00022723"/>
    </source>
</evidence>
<dbReference type="InterPro" id="IPR007650">
    <property type="entry name" value="Zf-FLZ_dom"/>
</dbReference>
<dbReference type="PANTHER" id="PTHR46057">
    <property type="entry name" value="FCS-LIKE ZINC FINGER 1-RELATED"/>
    <property type="match status" value="1"/>
</dbReference>
<organism evidence="7 8">
    <name type="scientific">Lithospermum erythrorhizon</name>
    <name type="common">Purple gromwell</name>
    <name type="synonym">Lithospermum officinale var. erythrorhizon</name>
    <dbReference type="NCBI Taxonomy" id="34254"/>
    <lineage>
        <taxon>Eukaryota</taxon>
        <taxon>Viridiplantae</taxon>
        <taxon>Streptophyta</taxon>
        <taxon>Embryophyta</taxon>
        <taxon>Tracheophyta</taxon>
        <taxon>Spermatophyta</taxon>
        <taxon>Magnoliopsida</taxon>
        <taxon>eudicotyledons</taxon>
        <taxon>Gunneridae</taxon>
        <taxon>Pentapetalae</taxon>
        <taxon>asterids</taxon>
        <taxon>lamiids</taxon>
        <taxon>Boraginales</taxon>
        <taxon>Boraginaceae</taxon>
        <taxon>Boraginoideae</taxon>
        <taxon>Lithospermeae</taxon>
        <taxon>Lithospermum</taxon>
    </lineage>
</organism>
<evidence type="ECO:0000256" key="1">
    <source>
        <dbReference type="ARBA" id="ARBA00009374"/>
    </source>
</evidence>
<dbReference type="AlphaFoldDB" id="A0AAV3NTQ9"/>
<comment type="similarity">
    <text evidence="1">Belongs to the FLZ family.</text>
</comment>
<reference evidence="7 8" key="1">
    <citation type="submission" date="2024-01" db="EMBL/GenBank/DDBJ databases">
        <title>The complete chloroplast genome sequence of Lithospermum erythrorhizon: insights into the phylogenetic relationship among Boraginaceae species and the maternal lineages of purple gromwells.</title>
        <authorList>
            <person name="Okada T."/>
            <person name="Watanabe K."/>
        </authorList>
    </citation>
    <scope>NUCLEOTIDE SEQUENCE [LARGE SCALE GENOMIC DNA]</scope>
</reference>
<evidence type="ECO:0000259" key="6">
    <source>
        <dbReference type="PROSITE" id="PS51795"/>
    </source>
</evidence>
<gene>
    <name evidence="7" type="ORF">LIER_03275</name>
</gene>
<keyword evidence="2" id="KW-0479">Metal-binding</keyword>
<feature type="domain" description="FLZ-type" evidence="6">
    <location>
        <begin position="83"/>
        <end position="126"/>
    </location>
</feature>
<dbReference type="PANTHER" id="PTHR46057:SF9">
    <property type="entry name" value="FCS-LIKE ZINC FINGER 1"/>
    <property type="match status" value="1"/>
</dbReference>
<evidence type="ECO:0000256" key="5">
    <source>
        <dbReference type="SAM" id="MobiDB-lite"/>
    </source>
</evidence>
<dbReference type="InterPro" id="IPR044533">
    <property type="entry name" value="FLZ1/2/3"/>
</dbReference>
<protein>
    <recommendedName>
        <fullName evidence="6">FLZ-type domain-containing protein</fullName>
    </recommendedName>
</protein>
<dbReference type="EMBL" id="BAABME010000389">
    <property type="protein sequence ID" value="GAA0142358.1"/>
    <property type="molecule type" value="Genomic_DNA"/>
</dbReference>
<sequence length="163" mass="18699">MDSTTREISSSLTKLCFIEEDDGLASLSETKTNFPSNNNNKPLIYRPVYYNGFQRRSTSLRNLASIANGIFFHEEQLEQAPTHFLDSCFLCKKTLGDRDIFMYRGDIPFCSEECRQEQIEMDEAMEKSCNSTKALKKKEQTTSTSPNKTTQTYRFRTRTVAAA</sequence>
<accession>A0AAV3NTQ9</accession>
<dbReference type="Proteomes" id="UP001454036">
    <property type="component" value="Unassembled WGS sequence"/>
</dbReference>
<keyword evidence="3" id="KW-0863">Zinc-finger</keyword>
<dbReference type="GO" id="GO:0008270">
    <property type="term" value="F:zinc ion binding"/>
    <property type="evidence" value="ECO:0007669"/>
    <property type="project" value="UniProtKB-KW"/>
</dbReference>
<evidence type="ECO:0000256" key="3">
    <source>
        <dbReference type="ARBA" id="ARBA00022771"/>
    </source>
</evidence>
<feature type="compositionally biased region" description="Low complexity" evidence="5">
    <location>
        <begin position="141"/>
        <end position="152"/>
    </location>
</feature>
<evidence type="ECO:0000256" key="4">
    <source>
        <dbReference type="PROSITE-ProRule" id="PRU01131"/>
    </source>
</evidence>
<name>A0AAV3NTQ9_LITER</name>
<evidence type="ECO:0000313" key="8">
    <source>
        <dbReference type="Proteomes" id="UP001454036"/>
    </source>
</evidence>
<evidence type="ECO:0000313" key="7">
    <source>
        <dbReference type="EMBL" id="GAA0142358.1"/>
    </source>
</evidence>
<dbReference type="PROSITE" id="PS51795">
    <property type="entry name" value="ZF_FLZ"/>
    <property type="match status" value="1"/>
</dbReference>
<keyword evidence="8" id="KW-1185">Reference proteome</keyword>
<proteinExistence type="inferred from homology"/>
<feature type="zinc finger region" description="FLZ-type" evidence="4">
    <location>
        <begin position="83"/>
        <end position="126"/>
    </location>
</feature>
<dbReference type="Pfam" id="PF04570">
    <property type="entry name" value="zf-FLZ"/>
    <property type="match status" value="1"/>
</dbReference>
<feature type="region of interest" description="Disordered" evidence="5">
    <location>
        <begin position="130"/>
        <end position="163"/>
    </location>
</feature>
<keyword evidence="3" id="KW-0862">Zinc</keyword>